<accession>Q1Q1D2</accession>
<reference evidence="1" key="1">
    <citation type="journal article" date="2006" name="Nature">
        <title>Deciphering the evolution and metabolism of an anammox bacterium from a community genome.</title>
        <authorList>
            <person name="Strous M."/>
            <person name="Pelletier E."/>
            <person name="Mangenot S."/>
            <person name="Rattei T."/>
            <person name="Lehner A."/>
            <person name="Taylor M.W."/>
            <person name="Horn M."/>
            <person name="Daims H."/>
            <person name="Bartol-Mavel D."/>
            <person name="Wincker P."/>
            <person name="Barbe V."/>
            <person name="Fonknechten N."/>
            <person name="Vallenet D."/>
            <person name="Segurens B."/>
            <person name="Schenowitz-Truong C."/>
            <person name="Medigue C."/>
            <person name="Collingro A."/>
            <person name="Snel B."/>
            <person name="Dutilh B.E."/>
            <person name="OpDenCamp H.J.M."/>
            <person name="vanDerDrift C."/>
            <person name="Cirpus I."/>
            <person name="vanDePas-Schoonen K.T."/>
            <person name="Harhangi H.R."/>
            <person name="vanNiftrik L."/>
            <person name="Schmid M."/>
            <person name="Keltjens J."/>
            <person name="vanDeVossenberg J."/>
            <person name="Kartal B."/>
            <person name="Meier H."/>
            <person name="Frishman D."/>
            <person name="Huynen M.A."/>
            <person name="Mewes H."/>
            <person name="Weissenbach J."/>
            <person name="Jetten M.S.M."/>
            <person name="Wagner M."/>
            <person name="LePaslier D."/>
        </authorList>
    </citation>
    <scope>NUCLEOTIDE SEQUENCE</scope>
</reference>
<reference evidence="2 3" key="3">
    <citation type="submission" date="2020-02" db="EMBL/GenBank/DDBJ databases">
        <title>Newly sequenced genome of strain CSTR1 showed variability in Candidatus Kuenenia stuttgartiensis genomes.</title>
        <authorList>
            <person name="Ding C."/>
            <person name="Adrian L."/>
        </authorList>
    </citation>
    <scope>NUCLEOTIDE SEQUENCE [LARGE SCALE GENOMIC DNA]</scope>
    <source>
        <strain evidence="2 3">CSTR1</strain>
    </source>
</reference>
<reference evidence="1" key="2">
    <citation type="submission" date="2006-01" db="EMBL/GenBank/DDBJ databases">
        <authorList>
            <person name="Genoscope"/>
        </authorList>
    </citation>
    <scope>NUCLEOTIDE SEQUENCE</scope>
</reference>
<sequence>MCLFSEFFLHLKNEGEKKMSLLETVKKLPKMLHSAISARELWFSLVWCDQRHRDYVMACVFFRIFYVIRPFWCVCGVDLRGV</sequence>
<proteinExistence type="predicted"/>
<organism evidence="1">
    <name type="scientific">Kuenenia stuttgartiensis</name>
    <dbReference type="NCBI Taxonomy" id="174633"/>
    <lineage>
        <taxon>Bacteria</taxon>
        <taxon>Pseudomonadati</taxon>
        <taxon>Planctomycetota</taxon>
        <taxon>Candidatus Brocadiia</taxon>
        <taxon>Candidatus Brocadiales</taxon>
        <taxon>Candidatus Brocadiaceae</taxon>
        <taxon>Candidatus Kuenenia</taxon>
    </lineage>
</organism>
<evidence type="ECO:0000313" key="2">
    <source>
        <dbReference type="EMBL" id="QII10833.1"/>
    </source>
</evidence>
<dbReference type="Proteomes" id="UP000501926">
    <property type="component" value="Chromosome"/>
</dbReference>
<gene>
    <name evidence="2" type="ORF">KsCSTR_14540</name>
    <name evidence="1" type="ORF">kuste3050</name>
</gene>
<dbReference type="AlphaFoldDB" id="Q1Q1D2"/>
<dbReference type="EMBL" id="CT573071">
    <property type="protein sequence ID" value="CAJ73806.1"/>
    <property type="molecule type" value="Genomic_DNA"/>
</dbReference>
<name>Q1Q1D2_KUEST</name>
<evidence type="ECO:0000313" key="3">
    <source>
        <dbReference type="Proteomes" id="UP000501926"/>
    </source>
</evidence>
<protein>
    <submittedName>
        <fullName evidence="1">Uncharacterized protein</fullName>
    </submittedName>
</protein>
<dbReference type="EMBL" id="CP049055">
    <property type="protein sequence ID" value="QII10833.1"/>
    <property type="molecule type" value="Genomic_DNA"/>
</dbReference>
<evidence type="ECO:0000313" key="1">
    <source>
        <dbReference type="EMBL" id="CAJ73806.1"/>
    </source>
</evidence>